<evidence type="ECO:0000259" key="1">
    <source>
        <dbReference type="Pfam" id="PF00534"/>
    </source>
</evidence>
<feature type="domain" description="Glycosyl transferase family 1" evidence="1">
    <location>
        <begin position="200"/>
        <end position="360"/>
    </location>
</feature>
<dbReference type="SUPFAM" id="SSF53756">
    <property type="entry name" value="UDP-Glycosyltransferase/glycogen phosphorylase"/>
    <property type="match status" value="1"/>
</dbReference>
<dbReference type="Gene3D" id="3.40.50.2000">
    <property type="entry name" value="Glycogen Phosphorylase B"/>
    <property type="match status" value="2"/>
</dbReference>
<dbReference type="InterPro" id="IPR050194">
    <property type="entry name" value="Glycosyltransferase_grp1"/>
</dbReference>
<reference evidence="2 3" key="1">
    <citation type="submission" date="2019-07" db="EMBL/GenBank/DDBJ databases">
        <title>Genomic Encyclopedia of Type Strains, Phase I: the one thousand microbial genomes (KMG-I) project.</title>
        <authorList>
            <person name="Kyrpides N."/>
        </authorList>
    </citation>
    <scope>NUCLEOTIDE SEQUENCE [LARGE SCALE GENOMIC DNA]</scope>
    <source>
        <strain evidence="2 3">DSM 16647</strain>
    </source>
</reference>
<dbReference type="AlphaFoldDB" id="A0A5S5AM50"/>
<dbReference type="Pfam" id="PF00534">
    <property type="entry name" value="Glycos_transf_1"/>
    <property type="match status" value="1"/>
</dbReference>
<gene>
    <name evidence="2" type="ORF">LZ11_01754</name>
</gene>
<keyword evidence="2" id="KW-0808">Transferase</keyword>
<dbReference type="CDD" id="cd03801">
    <property type="entry name" value="GT4_PimA-like"/>
    <property type="match status" value="1"/>
</dbReference>
<evidence type="ECO:0000313" key="2">
    <source>
        <dbReference type="EMBL" id="TYP52410.1"/>
    </source>
</evidence>
<accession>A0A5S5AM50</accession>
<dbReference type="OrthoDB" id="9802525at2"/>
<dbReference type="RefSeq" id="WP_148867476.1">
    <property type="nucleotide sequence ID" value="NZ_VNHO01000019.1"/>
</dbReference>
<dbReference type="InterPro" id="IPR001296">
    <property type="entry name" value="Glyco_trans_1"/>
</dbReference>
<dbReference type="EMBL" id="VNHO01000019">
    <property type="protein sequence ID" value="TYP52410.1"/>
    <property type="molecule type" value="Genomic_DNA"/>
</dbReference>
<organism evidence="2 3">
    <name type="scientific">Thermosediminibacter litoriperuensis</name>
    <dbReference type="NCBI Taxonomy" id="291989"/>
    <lineage>
        <taxon>Bacteria</taxon>
        <taxon>Bacillati</taxon>
        <taxon>Bacillota</taxon>
        <taxon>Clostridia</taxon>
        <taxon>Thermosediminibacterales</taxon>
        <taxon>Thermosediminibacteraceae</taxon>
        <taxon>Thermosediminibacter</taxon>
    </lineage>
</organism>
<sequence length="384" mass="44772">MKKILIFTGYYLPGYKAGGPIRSIANMVEELRNDYEFYIITSDRDLCDKTSYNNVNMETWNKIENAYTYYLTPENQSLEKIAQLMNSIDYNLLYLNSCFSLKFTIYPLLCIKFKLAKSVPVIIAPRGEFSKGALQIKKYKKKIFLAVSKILGLYKNCIWQATSITEKQDIKRIFGENIKLFLAPNISYNNKNLIYSKCIEKEKGNLRIIFVSRITRKKNLIMALKIIRNLTGNISFDIFGPIEDELYWNECQKLINIMPNNIKVNYCGAVKHDKIISLMNNYHIFLFPTLGENFGHVIIEALLGGCPVIISDRTPWRKLHENGAGYEISLDRIDLFTNTIQKFVDMDENEYNNYSRRAYEYGRKIIEETRAVQQHKLMFDSVLK</sequence>
<dbReference type="Proteomes" id="UP000322294">
    <property type="component" value="Unassembled WGS sequence"/>
</dbReference>
<keyword evidence="3" id="KW-1185">Reference proteome</keyword>
<dbReference type="PANTHER" id="PTHR45947">
    <property type="entry name" value="SULFOQUINOVOSYL TRANSFERASE SQD2"/>
    <property type="match status" value="1"/>
</dbReference>
<protein>
    <submittedName>
        <fullName evidence="2">Glycosyltransferase involved in cell wall biosynthesis</fullName>
    </submittedName>
</protein>
<comment type="caution">
    <text evidence="2">The sequence shown here is derived from an EMBL/GenBank/DDBJ whole genome shotgun (WGS) entry which is preliminary data.</text>
</comment>
<proteinExistence type="predicted"/>
<evidence type="ECO:0000313" key="3">
    <source>
        <dbReference type="Proteomes" id="UP000322294"/>
    </source>
</evidence>
<dbReference type="PANTHER" id="PTHR45947:SF3">
    <property type="entry name" value="SULFOQUINOVOSYL TRANSFERASE SQD2"/>
    <property type="match status" value="1"/>
</dbReference>
<name>A0A5S5AM50_9FIRM</name>
<dbReference type="GO" id="GO:0016757">
    <property type="term" value="F:glycosyltransferase activity"/>
    <property type="evidence" value="ECO:0007669"/>
    <property type="project" value="InterPro"/>
</dbReference>